<dbReference type="InterPro" id="IPR051601">
    <property type="entry name" value="Serine_prot/Carboxylest_S33"/>
</dbReference>
<accession>A0A167LU98</accession>
<evidence type="ECO:0000313" key="6">
    <source>
        <dbReference type="EMBL" id="KZO96037.1"/>
    </source>
</evidence>
<feature type="transmembrane region" description="Helical" evidence="3">
    <location>
        <begin position="25"/>
        <end position="47"/>
    </location>
</feature>
<dbReference type="Gene3D" id="3.40.50.1820">
    <property type="entry name" value="alpha/beta hydrolase"/>
    <property type="match status" value="1"/>
</dbReference>
<proteinExistence type="inferred from homology"/>
<dbReference type="AlphaFoldDB" id="A0A167LU98"/>
<gene>
    <name evidence="6" type="ORF">CALVIDRAFT_146873</name>
</gene>
<keyword evidence="7" id="KW-1185">Reference proteome</keyword>
<keyword evidence="3" id="KW-1133">Transmembrane helix</keyword>
<evidence type="ECO:0000256" key="3">
    <source>
        <dbReference type="SAM" id="Phobius"/>
    </source>
</evidence>
<organism evidence="6 7">
    <name type="scientific">Calocera viscosa (strain TUFC12733)</name>
    <dbReference type="NCBI Taxonomy" id="1330018"/>
    <lineage>
        <taxon>Eukaryota</taxon>
        <taxon>Fungi</taxon>
        <taxon>Dikarya</taxon>
        <taxon>Basidiomycota</taxon>
        <taxon>Agaricomycotina</taxon>
        <taxon>Dacrymycetes</taxon>
        <taxon>Dacrymycetales</taxon>
        <taxon>Dacrymycetaceae</taxon>
        <taxon>Calocera</taxon>
    </lineage>
</organism>
<dbReference type="InterPro" id="IPR013595">
    <property type="entry name" value="Pept_S33_TAP-like_C"/>
</dbReference>
<dbReference type="Pfam" id="PF08386">
    <property type="entry name" value="Abhydrolase_4"/>
    <property type="match status" value="1"/>
</dbReference>
<evidence type="ECO:0000256" key="1">
    <source>
        <dbReference type="ARBA" id="ARBA00010088"/>
    </source>
</evidence>
<evidence type="ECO:0000313" key="7">
    <source>
        <dbReference type="Proteomes" id="UP000076738"/>
    </source>
</evidence>
<evidence type="ECO:0000256" key="2">
    <source>
        <dbReference type="ARBA" id="ARBA00022801"/>
    </source>
</evidence>
<dbReference type="Proteomes" id="UP000076738">
    <property type="component" value="Unassembled WGS sequence"/>
</dbReference>
<name>A0A167LU98_CALVF</name>
<dbReference type="STRING" id="1330018.A0A167LU98"/>
<reference evidence="6 7" key="1">
    <citation type="journal article" date="2016" name="Mol. Biol. Evol.">
        <title>Comparative Genomics of Early-Diverging Mushroom-Forming Fungi Provides Insights into the Origins of Lignocellulose Decay Capabilities.</title>
        <authorList>
            <person name="Nagy L.G."/>
            <person name="Riley R."/>
            <person name="Tritt A."/>
            <person name="Adam C."/>
            <person name="Daum C."/>
            <person name="Floudas D."/>
            <person name="Sun H."/>
            <person name="Yadav J.S."/>
            <person name="Pangilinan J."/>
            <person name="Larsson K.H."/>
            <person name="Matsuura K."/>
            <person name="Barry K."/>
            <person name="Labutti K."/>
            <person name="Kuo R."/>
            <person name="Ohm R.A."/>
            <person name="Bhattacharya S.S."/>
            <person name="Shirouzu T."/>
            <person name="Yoshinaga Y."/>
            <person name="Martin F.M."/>
            <person name="Grigoriev I.V."/>
            <person name="Hibbett D.S."/>
        </authorList>
    </citation>
    <scope>NUCLEOTIDE SEQUENCE [LARGE SCALE GENOMIC DNA]</scope>
    <source>
        <strain evidence="6 7">TUFC12733</strain>
    </source>
</reference>
<dbReference type="InterPro" id="IPR000073">
    <property type="entry name" value="AB_hydrolase_1"/>
</dbReference>
<feature type="domain" description="Peptidase S33 tripeptidyl aminopeptidase-like C-terminal" evidence="5">
    <location>
        <begin position="466"/>
        <end position="572"/>
    </location>
</feature>
<dbReference type="SUPFAM" id="SSF53474">
    <property type="entry name" value="alpha/beta-Hydrolases"/>
    <property type="match status" value="1"/>
</dbReference>
<protein>
    <submittedName>
        <fullName evidence="6">Alpha/beta-hydrolase</fullName>
    </submittedName>
</protein>
<dbReference type="OrthoDB" id="425534at2759"/>
<dbReference type="GO" id="GO:0016787">
    <property type="term" value="F:hydrolase activity"/>
    <property type="evidence" value="ECO:0007669"/>
    <property type="project" value="UniProtKB-KW"/>
</dbReference>
<dbReference type="PANTHER" id="PTHR43248:SF25">
    <property type="entry name" value="AB HYDROLASE-1 DOMAIN-CONTAINING PROTEIN-RELATED"/>
    <property type="match status" value="1"/>
</dbReference>
<dbReference type="Pfam" id="PF00561">
    <property type="entry name" value="Abhydrolase_1"/>
    <property type="match status" value="1"/>
</dbReference>
<evidence type="ECO:0000259" key="4">
    <source>
        <dbReference type="Pfam" id="PF00561"/>
    </source>
</evidence>
<dbReference type="PANTHER" id="PTHR43248">
    <property type="entry name" value="2-SUCCINYL-6-HYDROXY-2,4-CYCLOHEXADIENE-1-CARBOXYLATE SYNTHASE"/>
    <property type="match status" value="1"/>
</dbReference>
<keyword evidence="2 6" id="KW-0378">Hydrolase</keyword>
<comment type="similarity">
    <text evidence="1">Belongs to the peptidase S33 family.</text>
</comment>
<evidence type="ECO:0000259" key="5">
    <source>
        <dbReference type="Pfam" id="PF08386"/>
    </source>
</evidence>
<dbReference type="InterPro" id="IPR029058">
    <property type="entry name" value="AB_hydrolase_fold"/>
</dbReference>
<keyword evidence="3" id="KW-0472">Membrane</keyword>
<keyword evidence="3" id="KW-0812">Transmembrane</keyword>
<dbReference type="EMBL" id="KV417286">
    <property type="protein sequence ID" value="KZO96037.1"/>
    <property type="molecule type" value="Genomic_DNA"/>
</dbReference>
<feature type="domain" description="AB hydrolase-1" evidence="4">
    <location>
        <begin position="118"/>
        <end position="307"/>
    </location>
</feature>
<sequence>MEKAIGEGVQFPSIPRYPPSTAGRLTWNASMPPLAICLLAAFSWWIFQSLPTLFQSMSLSTNGPNQIAWSPCADISEFECAFLRVPMDYTDPLPNETVSLALRRLPATAPVAERLGTLFVNPGGPGGSGTEYIAETGMDLSIILSGRYDILSWDPRGVNMTTPPMGCFPTDYDERMQEYKLHQNGLPFEMRATVGTDLPWFQRADRYYQALVESCARNGHQKMLKSLSTASSARDMVEILKALGEEERGLQYWGFSYGTILGATFAVMFPELVHRMVLDGVSHAAHYHENLFEWGRSAMDDSQKVWNGFVTMCAEAGHEGCAMARKGATVDDVRDRIEELLESLLINPLSVPYTESARTSGIVTASDLRFMIFLSLYKPGRWRQLAQWMVDAERGDGSAFILAPLLTDRRDMRDNIFHRYAARVGGPLTTVAIQCGDTDLSVLHANLSAEAMSEYSRELFRMSITGESWHIWVARCRIWNVTAIDVYRGPWSVEDGLRKTKFPILFVGNTADPVTPLSTAEDMVKRFGNASASLLIQDGYGHCSLAHPSLCTARKIASYFFDGDIPKHGTTCKSDSGFIFVTHEEAAERMDGLNEEDEDAVKALERLSESMIW</sequence>